<dbReference type="Proteomes" id="UP001595962">
    <property type="component" value="Unassembled WGS sequence"/>
</dbReference>
<organism evidence="1 2">
    <name type="scientific">Rheinheimera marina</name>
    <dbReference type="NCBI Taxonomy" id="1774958"/>
    <lineage>
        <taxon>Bacteria</taxon>
        <taxon>Pseudomonadati</taxon>
        <taxon>Pseudomonadota</taxon>
        <taxon>Gammaproteobacteria</taxon>
        <taxon>Chromatiales</taxon>
        <taxon>Chromatiaceae</taxon>
        <taxon>Rheinheimera</taxon>
    </lineage>
</organism>
<protein>
    <submittedName>
        <fullName evidence="1">Uncharacterized protein</fullName>
    </submittedName>
</protein>
<name>A0ABV9JMF0_9GAMM</name>
<evidence type="ECO:0000313" key="2">
    <source>
        <dbReference type="Proteomes" id="UP001595962"/>
    </source>
</evidence>
<dbReference type="EMBL" id="JBHSGB010000010">
    <property type="protein sequence ID" value="MFC4655449.1"/>
    <property type="molecule type" value="Genomic_DNA"/>
</dbReference>
<accession>A0ABV9JMF0</accession>
<gene>
    <name evidence="1" type="ORF">ACFO3I_10535</name>
</gene>
<comment type="caution">
    <text evidence="1">The sequence shown here is derived from an EMBL/GenBank/DDBJ whole genome shotgun (WGS) entry which is preliminary data.</text>
</comment>
<keyword evidence="2" id="KW-1185">Reference proteome</keyword>
<proteinExistence type="predicted"/>
<reference evidence="2" key="1">
    <citation type="journal article" date="2019" name="Int. J. Syst. Evol. Microbiol.">
        <title>The Global Catalogue of Microorganisms (GCM) 10K type strain sequencing project: providing services to taxonomists for standard genome sequencing and annotation.</title>
        <authorList>
            <consortium name="The Broad Institute Genomics Platform"/>
            <consortium name="The Broad Institute Genome Sequencing Center for Infectious Disease"/>
            <person name="Wu L."/>
            <person name="Ma J."/>
        </authorList>
    </citation>
    <scope>NUCLEOTIDE SEQUENCE [LARGE SCALE GENOMIC DNA]</scope>
    <source>
        <strain evidence="2">DT28</strain>
    </source>
</reference>
<evidence type="ECO:0000313" key="1">
    <source>
        <dbReference type="EMBL" id="MFC4655449.1"/>
    </source>
</evidence>
<sequence length="91" mass="9919">MTELTSTSLTFNQPAEFRQATSRLTPTQQASNTLVRQVQLQNTTPTLPGPVEQIAETDVVRVSSTIGKAASSGRLSREEALDIYREIASLL</sequence>
<dbReference type="RefSeq" id="WP_377333948.1">
    <property type="nucleotide sequence ID" value="NZ_JBHSGB010000010.1"/>
</dbReference>